<keyword evidence="2" id="KW-1185">Reference proteome</keyword>
<organism evidence="1 2">
    <name type="scientific">Streptomyces lavendofoliae</name>
    <dbReference type="NCBI Taxonomy" id="67314"/>
    <lineage>
        <taxon>Bacteria</taxon>
        <taxon>Bacillati</taxon>
        <taxon>Actinomycetota</taxon>
        <taxon>Actinomycetes</taxon>
        <taxon>Kitasatosporales</taxon>
        <taxon>Streptomycetaceae</taxon>
        <taxon>Streptomyces</taxon>
    </lineage>
</organism>
<evidence type="ECO:0000313" key="2">
    <source>
        <dbReference type="Proteomes" id="UP000636661"/>
    </source>
</evidence>
<dbReference type="Proteomes" id="UP000636661">
    <property type="component" value="Unassembled WGS sequence"/>
</dbReference>
<reference evidence="1" key="2">
    <citation type="submission" date="2020-09" db="EMBL/GenBank/DDBJ databases">
        <authorList>
            <person name="Sun Q."/>
            <person name="Ohkuma M."/>
        </authorList>
    </citation>
    <scope>NUCLEOTIDE SEQUENCE</scope>
    <source>
        <strain evidence="1">JCM 4391</strain>
    </source>
</reference>
<accession>A0A918I4T6</accession>
<gene>
    <name evidence="1" type="ORF">GCM10010274_56990</name>
</gene>
<dbReference type="AlphaFoldDB" id="A0A918I4T6"/>
<proteinExistence type="predicted"/>
<reference evidence="1" key="1">
    <citation type="journal article" date="2014" name="Int. J. Syst. Evol. Microbiol.">
        <title>Complete genome sequence of Corynebacterium casei LMG S-19264T (=DSM 44701T), isolated from a smear-ripened cheese.</title>
        <authorList>
            <consortium name="US DOE Joint Genome Institute (JGI-PGF)"/>
            <person name="Walter F."/>
            <person name="Albersmeier A."/>
            <person name="Kalinowski J."/>
            <person name="Ruckert C."/>
        </authorList>
    </citation>
    <scope>NUCLEOTIDE SEQUENCE</scope>
    <source>
        <strain evidence="1">JCM 4391</strain>
    </source>
</reference>
<comment type="caution">
    <text evidence="1">The sequence shown here is derived from an EMBL/GenBank/DDBJ whole genome shotgun (WGS) entry which is preliminary data.</text>
</comment>
<dbReference type="EMBL" id="BMTP01000019">
    <property type="protein sequence ID" value="GGU60824.1"/>
    <property type="molecule type" value="Genomic_DNA"/>
</dbReference>
<evidence type="ECO:0000313" key="1">
    <source>
        <dbReference type="EMBL" id="GGU60824.1"/>
    </source>
</evidence>
<sequence length="117" mass="13113">MFYGMMPWGIESEIIYCQQTAIGDVDLHNAADFLGAHESEDGHILTLQFRTMEEQTPFGIRFENVTDLEIKDKPNYHPGDKSLFYAFHSLGDGLFEFEAATMEGKLKATGVVFDVAG</sequence>
<name>A0A918I4T6_9ACTN</name>
<protein>
    <submittedName>
        <fullName evidence="1">Uncharacterized protein</fullName>
    </submittedName>
</protein>